<reference evidence="1 2" key="1">
    <citation type="submission" date="2018-01" db="EMBL/GenBank/DDBJ databases">
        <title>Complete genome sequences of 14 Citrobacter spp. isolated from plant in Canada.</title>
        <authorList>
            <person name="Bhandare S.G."/>
            <person name="Colavecchio A."/>
            <person name="Jeukens J."/>
            <person name="Emond-Rheault J.-G."/>
            <person name="Freschi L."/>
            <person name="Hamel J."/>
            <person name="Kukavica-Ibrulj I."/>
            <person name="Levesque R."/>
            <person name="Goodridge L."/>
        </authorList>
    </citation>
    <scope>NUCLEOTIDE SEQUENCE [LARGE SCALE GENOMIC DNA]</scope>
    <source>
        <strain evidence="1 2">S1285</strain>
    </source>
</reference>
<dbReference type="EMBL" id="PQLX01000001">
    <property type="protein sequence ID" value="POU68099.1"/>
    <property type="molecule type" value="Genomic_DNA"/>
</dbReference>
<sequence>MRHYTTLIDIIYNPASYCDNSWLDFPGNPAADINALPAYLKNHLLLAHSERRALPENATEETQPVTLFIQNWNKIQRAAYMTGLKLFSAHILNAPLYMRKLTHKERAFLCLPLSFSVPVSNYVQTELSDEHITQAGANFIYSLAAEVLPSILIERLPLIFPSSFSFEKVSCGNPYRSLSALKWAFDYA</sequence>
<evidence type="ECO:0000313" key="1">
    <source>
        <dbReference type="EMBL" id="POU68099.1"/>
    </source>
</evidence>
<accession>A0A2S4S2M8</accession>
<gene>
    <name evidence="1" type="ORF">C3430_03195</name>
</gene>
<name>A0A2S4S2M8_CITAM</name>
<evidence type="ECO:0000313" key="2">
    <source>
        <dbReference type="Proteomes" id="UP000237003"/>
    </source>
</evidence>
<comment type="caution">
    <text evidence="1">The sequence shown here is derived from an EMBL/GenBank/DDBJ whole genome shotgun (WGS) entry which is preliminary data.</text>
</comment>
<protein>
    <recommendedName>
        <fullName evidence="3">Type III secretion apparatus protein OrgA/MxiK</fullName>
    </recommendedName>
</protein>
<proteinExistence type="predicted"/>
<dbReference type="InterPro" id="IPR013388">
    <property type="entry name" value="T3SS_OrgA/MxiK"/>
</dbReference>
<evidence type="ECO:0008006" key="3">
    <source>
        <dbReference type="Google" id="ProtNLM"/>
    </source>
</evidence>
<dbReference type="Proteomes" id="UP000237003">
    <property type="component" value="Unassembled WGS sequence"/>
</dbReference>
<organism evidence="1 2">
    <name type="scientific">Citrobacter amalonaticus</name>
    <dbReference type="NCBI Taxonomy" id="35703"/>
    <lineage>
        <taxon>Bacteria</taxon>
        <taxon>Pseudomonadati</taxon>
        <taxon>Pseudomonadota</taxon>
        <taxon>Gammaproteobacteria</taxon>
        <taxon>Enterobacterales</taxon>
        <taxon>Enterobacteriaceae</taxon>
        <taxon>Citrobacter</taxon>
    </lineage>
</organism>
<dbReference type="AlphaFoldDB" id="A0A2S4S2M8"/>
<dbReference type="Pfam" id="PF09482">
    <property type="entry name" value="OrgA_MxiK"/>
    <property type="match status" value="1"/>
</dbReference>